<keyword evidence="1" id="KW-1133">Transmembrane helix</keyword>
<evidence type="ECO:0000313" key="2">
    <source>
        <dbReference type="EMBL" id="QEO57024.1"/>
    </source>
</evidence>
<keyword evidence="3" id="KW-1185">Reference proteome</keyword>
<reference evidence="2 3" key="1">
    <citation type="submission" date="2019-09" db="EMBL/GenBank/DDBJ databases">
        <title>Complete genome sequence of Francisella marina E103-15.</title>
        <authorList>
            <person name="Tekedar H.C."/>
            <person name="Griffin M.J."/>
            <person name="Waldbieser G.C."/>
            <person name="Soto E."/>
        </authorList>
    </citation>
    <scope>NUCLEOTIDE SEQUENCE [LARGE SCALE GENOMIC DNA]</scope>
    <source>
        <strain evidence="2 3">E103-15</strain>
    </source>
</reference>
<proteinExistence type="predicted"/>
<gene>
    <name evidence="2" type="ORF">F0R74_03835</name>
</gene>
<organism evidence="2 3">
    <name type="scientific">Francisella marina</name>
    <dbReference type="NCBI Taxonomy" id="2249302"/>
    <lineage>
        <taxon>Bacteria</taxon>
        <taxon>Pseudomonadati</taxon>
        <taxon>Pseudomonadota</taxon>
        <taxon>Gammaproteobacteria</taxon>
        <taxon>Thiotrichales</taxon>
        <taxon>Francisellaceae</taxon>
        <taxon>Francisella</taxon>
    </lineage>
</organism>
<feature type="transmembrane region" description="Helical" evidence="1">
    <location>
        <begin position="162"/>
        <end position="185"/>
    </location>
</feature>
<feature type="transmembrane region" description="Helical" evidence="1">
    <location>
        <begin position="136"/>
        <end position="156"/>
    </location>
</feature>
<evidence type="ECO:0000256" key="1">
    <source>
        <dbReference type="SAM" id="Phobius"/>
    </source>
</evidence>
<accession>A0ABX5ZF56</accession>
<keyword evidence="1" id="KW-0812">Transmembrane</keyword>
<evidence type="ECO:0000313" key="3">
    <source>
        <dbReference type="Proteomes" id="UP000322509"/>
    </source>
</evidence>
<keyword evidence="1" id="KW-0472">Membrane</keyword>
<dbReference type="Proteomes" id="UP000322509">
    <property type="component" value="Chromosome"/>
</dbReference>
<sequence>MREVIIQVVSISIVGIVSYLIKIINSKETSFFSFFYKSNRVKSKLDEISHTDCIIKKRLLINELEQSFPSSLKNFYGLYKFNLVDYAIAEKLSSFISHHLIKNLFLSYSIKVDIKNKKFSFHKKNNINTKVRRKRWLILIAYIVLSILTALLFYVASQSNSFVLGIVIAIIAQLLLVMIYFSIAIDGIDMFINTKNVVKMVKKQLPDNFDYSFEDYKKRLLADDN</sequence>
<evidence type="ECO:0008006" key="4">
    <source>
        <dbReference type="Google" id="ProtNLM"/>
    </source>
</evidence>
<protein>
    <recommendedName>
        <fullName evidence="4">DUF2721 domain-containing protein</fullName>
    </recommendedName>
</protein>
<dbReference type="EMBL" id="CP043550">
    <property type="protein sequence ID" value="QEO57024.1"/>
    <property type="molecule type" value="Genomic_DNA"/>
</dbReference>
<dbReference type="RefSeq" id="WP_149368334.1">
    <property type="nucleotide sequence ID" value="NZ_CP043550.1"/>
</dbReference>
<feature type="transmembrane region" description="Helical" evidence="1">
    <location>
        <begin position="6"/>
        <end position="24"/>
    </location>
</feature>
<name>A0ABX5ZF56_9GAMM</name>